<proteinExistence type="predicted"/>
<sequence length="82" mass="8740">MLLLAAGLVAFVALYQFLGQYVGASLFMIFALSVLGNRSWPRNVLYGLAIGLGISAFFMELLGVRLPMGVTGPTGLLGGLFW</sequence>
<dbReference type="RefSeq" id="WP_324276723.1">
    <property type="nucleotide sequence ID" value="NZ_CP141261.1"/>
</dbReference>
<evidence type="ECO:0000313" key="4">
    <source>
        <dbReference type="Proteomes" id="UP001324287"/>
    </source>
</evidence>
<feature type="transmembrane region" description="Helical" evidence="1">
    <location>
        <begin position="43"/>
        <end position="62"/>
    </location>
</feature>
<dbReference type="InterPro" id="IPR009936">
    <property type="entry name" value="DUF1468"/>
</dbReference>
<reference evidence="3 4" key="1">
    <citation type="submission" date="2023-12" db="EMBL/GenBank/DDBJ databases">
        <title>Blastococcus brunescens sp. nov., an actonobacterium isolated from sandstone collected in sahara desert.</title>
        <authorList>
            <person name="Gtari M."/>
            <person name="Ghodhbane F."/>
        </authorList>
    </citation>
    <scope>NUCLEOTIDE SEQUENCE [LARGE SCALE GENOMIC DNA]</scope>
    <source>
        <strain evidence="3 4">BMG 8361</strain>
    </source>
</reference>
<dbReference type="Pfam" id="PF07331">
    <property type="entry name" value="TctB"/>
    <property type="match status" value="1"/>
</dbReference>
<evidence type="ECO:0000256" key="1">
    <source>
        <dbReference type="SAM" id="Phobius"/>
    </source>
</evidence>
<keyword evidence="1" id="KW-0812">Transmembrane</keyword>
<dbReference type="Proteomes" id="UP001324287">
    <property type="component" value="Chromosome"/>
</dbReference>
<keyword evidence="1" id="KW-1133">Transmembrane helix</keyword>
<evidence type="ECO:0000313" key="3">
    <source>
        <dbReference type="EMBL" id="WRL65401.1"/>
    </source>
</evidence>
<evidence type="ECO:0000259" key="2">
    <source>
        <dbReference type="Pfam" id="PF07331"/>
    </source>
</evidence>
<keyword evidence="4" id="KW-1185">Reference proteome</keyword>
<name>A0ABZ1B6S7_9ACTN</name>
<organism evidence="3 4">
    <name type="scientific">Blastococcus brunescens</name>
    <dbReference type="NCBI Taxonomy" id="1564165"/>
    <lineage>
        <taxon>Bacteria</taxon>
        <taxon>Bacillati</taxon>
        <taxon>Actinomycetota</taxon>
        <taxon>Actinomycetes</taxon>
        <taxon>Geodermatophilales</taxon>
        <taxon>Geodermatophilaceae</taxon>
        <taxon>Blastococcus</taxon>
    </lineage>
</organism>
<feature type="domain" description="DUF1468" evidence="2">
    <location>
        <begin position="2"/>
        <end position="67"/>
    </location>
</feature>
<accession>A0ABZ1B6S7</accession>
<protein>
    <submittedName>
        <fullName evidence="3">Tripartite tricarboxylate transporter TctB family protein</fullName>
    </submittedName>
</protein>
<dbReference type="EMBL" id="CP141261">
    <property type="protein sequence ID" value="WRL65401.1"/>
    <property type="molecule type" value="Genomic_DNA"/>
</dbReference>
<gene>
    <name evidence="3" type="ORF">U6N30_07140</name>
</gene>
<keyword evidence="1" id="KW-0472">Membrane</keyword>